<dbReference type="Pfam" id="PF12822">
    <property type="entry name" value="ECF_trnsprt"/>
    <property type="match status" value="1"/>
</dbReference>
<feature type="transmembrane region" description="Helical" evidence="9">
    <location>
        <begin position="6"/>
        <end position="25"/>
    </location>
</feature>
<dbReference type="PANTHER" id="PTHR38438:SF1">
    <property type="entry name" value="RIBOFLAVIN TRANSPORTER RIBU"/>
    <property type="match status" value="1"/>
</dbReference>
<organism evidence="10 12">
    <name type="scientific">Brochothrix thermosphacta</name>
    <name type="common">Microbacterium thermosphactum</name>
    <dbReference type="NCBI Taxonomy" id="2756"/>
    <lineage>
        <taxon>Bacteria</taxon>
        <taxon>Bacillati</taxon>
        <taxon>Bacillota</taxon>
        <taxon>Bacilli</taxon>
        <taxon>Bacillales</taxon>
        <taxon>Listeriaceae</taxon>
        <taxon>Brochothrix</taxon>
    </lineage>
</organism>
<proteinExistence type="inferred from homology"/>
<evidence type="ECO:0000256" key="3">
    <source>
        <dbReference type="ARBA" id="ARBA00022448"/>
    </source>
</evidence>
<dbReference type="InterPro" id="IPR024529">
    <property type="entry name" value="ECF_trnsprt_substrate-spec"/>
</dbReference>
<keyword evidence="12" id="KW-1185">Reference proteome</keyword>
<keyword evidence="6 9" id="KW-1133">Transmembrane helix</keyword>
<keyword evidence="3 8" id="KW-0813">Transport</keyword>
<dbReference type="EMBL" id="CP023483">
    <property type="protein sequence ID" value="ATF26647.1"/>
    <property type="molecule type" value="Genomic_DNA"/>
</dbReference>
<evidence type="ECO:0000256" key="7">
    <source>
        <dbReference type="ARBA" id="ARBA00023136"/>
    </source>
</evidence>
<name>A0A1D2KJ38_BROTH</name>
<feature type="transmembrane region" description="Helical" evidence="9">
    <location>
        <begin position="46"/>
        <end position="67"/>
    </location>
</feature>
<dbReference type="EMBL" id="OUNC01000003">
    <property type="protein sequence ID" value="SPP26748.1"/>
    <property type="molecule type" value="Genomic_DNA"/>
</dbReference>
<dbReference type="GO" id="GO:0032217">
    <property type="term" value="F:riboflavin transmembrane transporter activity"/>
    <property type="evidence" value="ECO:0007669"/>
    <property type="project" value="UniProtKB-UniRule"/>
</dbReference>
<evidence type="ECO:0000256" key="4">
    <source>
        <dbReference type="ARBA" id="ARBA00022475"/>
    </source>
</evidence>
<dbReference type="OrthoDB" id="9809216at2"/>
<dbReference type="KEGG" id="bths:CNY62_09760"/>
<protein>
    <recommendedName>
        <fullName evidence="8">Riboflavin transporter</fullName>
    </recommendedName>
</protein>
<dbReference type="InterPro" id="IPR025720">
    <property type="entry name" value="RibU"/>
</dbReference>
<evidence type="ECO:0000256" key="9">
    <source>
        <dbReference type="SAM" id="Phobius"/>
    </source>
</evidence>
<keyword evidence="7 8" id="KW-0472">Membrane</keyword>
<evidence type="ECO:0000313" key="13">
    <source>
        <dbReference type="Proteomes" id="UP000270190"/>
    </source>
</evidence>
<keyword evidence="5 9" id="KW-0812">Transmembrane</keyword>
<evidence type="ECO:0000256" key="1">
    <source>
        <dbReference type="ARBA" id="ARBA00004651"/>
    </source>
</evidence>
<dbReference type="PANTHER" id="PTHR38438">
    <property type="entry name" value="RIBOFLAVIN TRANSPORTER RIBU"/>
    <property type="match status" value="1"/>
</dbReference>
<comment type="similarity">
    <text evidence="2 8">Belongs to the prokaryotic riboflavin transporter (P-RFT) (TC 2.A.87) family.</text>
</comment>
<dbReference type="PIRSF" id="PIRSF037778">
    <property type="entry name" value="UCP037778_transp_RibU"/>
    <property type="match status" value="1"/>
</dbReference>
<dbReference type="RefSeq" id="WP_069118867.1">
    <property type="nucleotide sequence ID" value="NZ_CBCPHX010000010.1"/>
</dbReference>
<dbReference type="STRING" id="2756.BFR44_11035"/>
<evidence type="ECO:0000313" key="12">
    <source>
        <dbReference type="Proteomes" id="UP000243591"/>
    </source>
</evidence>
<reference evidence="13" key="2">
    <citation type="submission" date="2018-04" db="EMBL/GenBank/DDBJ databases">
        <authorList>
            <person name="Illikoud N."/>
        </authorList>
    </citation>
    <scope>NUCLEOTIDE SEQUENCE [LARGE SCALE GENOMIC DNA]</scope>
</reference>
<dbReference type="Proteomes" id="UP000270190">
    <property type="component" value="Unassembled WGS sequence"/>
</dbReference>
<feature type="transmembrane region" description="Helical" evidence="9">
    <location>
        <begin position="110"/>
        <end position="132"/>
    </location>
</feature>
<comment type="subcellular location">
    <subcellularLocation>
        <location evidence="1">Cell membrane</location>
        <topology evidence="1">Multi-pass membrane protein</topology>
    </subcellularLocation>
</comment>
<evidence type="ECO:0000256" key="5">
    <source>
        <dbReference type="ARBA" id="ARBA00022692"/>
    </source>
</evidence>
<comment type="function">
    <text evidence="8">Probably a riboflavin-binding protein that interacts with the energy-coupling factor (ECF) ABC-transporter complex.</text>
</comment>
<evidence type="ECO:0000256" key="8">
    <source>
        <dbReference type="PIRNR" id="PIRNR037778"/>
    </source>
</evidence>
<dbReference type="Gene3D" id="1.10.1760.20">
    <property type="match status" value="1"/>
</dbReference>
<dbReference type="GeneID" id="66536636"/>
<evidence type="ECO:0000256" key="6">
    <source>
        <dbReference type="ARBA" id="ARBA00022989"/>
    </source>
</evidence>
<dbReference type="Proteomes" id="UP000243591">
    <property type="component" value="Chromosome"/>
</dbReference>
<keyword evidence="4 8" id="KW-1003">Cell membrane</keyword>
<evidence type="ECO:0000313" key="10">
    <source>
        <dbReference type="EMBL" id="ATF26647.1"/>
    </source>
</evidence>
<sequence>MSNSKVRMLVSVSMLSALSYLLTFIKFPLPVFPDFLTIDFSDIPAMIGAFIFGPLAGTLVLLIKNIINYITTGSPVGFPVGQVANFVAGMLYVMPMYYIYRHFKGSKRGLLVGIGTGTLAMTLFMSLFNYIILLPLYLKLLNFDLGVSFAKAVVVSIMPFNLIKGVLVGYLFMLMFGRLKKWIERQQLQR</sequence>
<evidence type="ECO:0000256" key="2">
    <source>
        <dbReference type="ARBA" id="ARBA00005540"/>
    </source>
</evidence>
<gene>
    <name evidence="11" type="primary">fmnP</name>
    <name evidence="11" type="ORF">BTBSAS_110097</name>
    <name evidence="10" type="ORF">CNY62_09760</name>
</gene>
<reference evidence="10 12" key="1">
    <citation type="submission" date="2017-09" db="EMBL/GenBank/DDBJ databases">
        <title>Complete Genome Sequences of Two Strains of the Meat Spoilage Bacterium Brochothrix thermosphacta Isolated from Ground Chicken.</title>
        <authorList>
            <person name="Paoli G.C."/>
            <person name="Wijey C."/>
            <person name="Chen C.-Y."/>
            <person name="Nguyen L."/>
            <person name="Yan X."/>
            <person name="Irwin P.L."/>
        </authorList>
    </citation>
    <scope>NUCLEOTIDE SEQUENCE [LARGE SCALE GENOMIC DNA]</scope>
    <source>
        <strain evidence="10 12">BI</strain>
    </source>
</reference>
<dbReference type="GO" id="GO:0005886">
    <property type="term" value="C:plasma membrane"/>
    <property type="evidence" value="ECO:0007669"/>
    <property type="project" value="UniProtKB-SubCell"/>
</dbReference>
<evidence type="ECO:0000313" key="11">
    <source>
        <dbReference type="EMBL" id="SPP26748.1"/>
    </source>
</evidence>
<dbReference type="AlphaFoldDB" id="A0A1D2KJ38"/>
<feature type="transmembrane region" description="Helical" evidence="9">
    <location>
        <begin position="152"/>
        <end position="176"/>
    </location>
</feature>
<reference evidence="11" key="3">
    <citation type="submission" date="2018-04" db="EMBL/GenBank/DDBJ databases">
        <authorList>
            <person name="Go L.Y."/>
            <person name="Mitchell J.A."/>
        </authorList>
    </citation>
    <scope>NUCLEOTIDE SEQUENCE</scope>
    <source>
        <strain evidence="11">BSAS1 3</strain>
    </source>
</reference>
<accession>A0A1D2KJ38</accession>